<organism evidence="2 3">
    <name type="scientific">Rotaria socialis</name>
    <dbReference type="NCBI Taxonomy" id="392032"/>
    <lineage>
        <taxon>Eukaryota</taxon>
        <taxon>Metazoa</taxon>
        <taxon>Spiralia</taxon>
        <taxon>Gnathifera</taxon>
        <taxon>Rotifera</taxon>
        <taxon>Eurotatoria</taxon>
        <taxon>Bdelloidea</taxon>
        <taxon>Philodinida</taxon>
        <taxon>Philodinidae</taxon>
        <taxon>Rotaria</taxon>
    </lineage>
</organism>
<reference evidence="2" key="1">
    <citation type="submission" date="2021-02" db="EMBL/GenBank/DDBJ databases">
        <authorList>
            <person name="Nowell W R."/>
        </authorList>
    </citation>
    <scope>NUCLEOTIDE SEQUENCE</scope>
</reference>
<evidence type="ECO:0000313" key="3">
    <source>
        <dbReference type="Proteomes" id="UP000663825"/>
    </source>
</evidence>
<feature type="region of interest" description="Disordered" evidence="1">
    <location>
        <begin position="519"/>
        <end position="543"/>
    </location>
</feature>
<evidence type="ECO:0000313" key="2">
    <source>
        <dbReference type="EMBL" id="CAF3447799.1"/>
    </source>
</evidence>
<dbReference type="EMBL" id="CAJNXB010005795">
    <property type="protein sequence ID" value="CAF3447799.1"/>
    <property type="molecule type" value="Genomic_DNA"/>
</dbReference>
<name>A0A818DJQ2_9BILA</name>
<sequence length="774" mass="87560">MSDSILENFLTMNTTIVDQNAIQFPRSTITLPPFVPTLMSYRWNDEDDCEPLAKKSSGNNLNPHRPYQHVRRRIPKRYSNIVGSFETKRKDSIVHSVPQLKYSPTNISSRPVSKSKNEITNCFNLHRRKSHGAKDYHDNHTTKHDDILAHRMQAAMSSELMHSLDRNFVFSNFKQSIPNSPMVRSYSLNICTCWNEKSDENSCDPDRGGQDKIDSTKEIISIELPTPDYDEINEDIIIKTIKNDINTSEEPIADYDDSKPTIKFESDFKSSEQSTLDILSSYTRPPELTVKSQEDTFTPPLPPPLPNLYIQHKENTLYCRTIADSLSADHKLILKDEHDEEEYLKESESPKSSSQIQLKYHYINAPKNLSYRKIGQSLSCSNLSDASMTQITNNEANLTMLFTNPSVTDEKILDRISLSSPGTSIEINHENRSSSSKIYNDYKQQASTTSLITSTIPSHSIIIKPVHTHFGLRSSTSSGPTNEKLLDMTLSSKQMNVCVINQLNEHLSTRFRRQQKELCSNNNNRNNNNTIVNNHSSDDLTQEYMSGNNSIQSNIYDEPKDLPEITSVCPTPPPPPPPPPPLPAGGFPPIIPSINRSFSCQRASTMTLPRESINSNIPSSTVTPTIPSNLSDTRILRELRENPLFTRAKEQLEIEPGSNGRRSGRRLIGSTTKLANTETIANDTVAYVRLDNYSNINMKKVTNESSTSQQQSETIIINSDELNSILGKRAKSMNEMNIVKSRPCSKSSLQAQYRQSELELIFQKRAQRIEQKLK</sequence>
<dbReference type="Proteomes" id="UP000663825">
    <property type="component" value="Unassembled WGS sequence"/>
</dbReference>
<dbReference type="OrthoDB" id="10057762at2759"/>
<accession>A0A818DJQ2</accession>
<evidence type="ECO:0000256" key="1">
    <source>
        <dbReference type="SAM" id="MobiDB-lite"/>
    </source>
</evidence>
<gene>
    <name evidence="2" type="ORF">TIS948_LOCUS31705</name>
</gene>
<feature type="compositionally biased region" description="Low complexity" evidence="1">
    <location>
        <begin position="521"/>
        <end position="534"/>
    </location>
</feature>
<protein>
    <submittedName>
        <fullName evidence="2">Uncharacterized protein</fullName>
    </submittedName>
</protein>
<comment type="caution">
    <text evidence="2">The sequence shown here is derived from an EMBL/GenBank/DDBJ whole genome shotgun (WGS) entry which is preliminary data.</text>
</comment>
<dbReference type="AlphaFoldDB" id="A0A818DJQ2"/>
<proteinExistence type="predicted"/>